<feature type="non-terminal residue" evidence="1">
    <location>
        <position position="58"/>
    </location>
</feature>
<name>A0A7T8JXY4_CALRO</name>
<protein>
    <submittedName>
        <fullName evidence="1">Uncharacterized protein</fullName>
    </submittedName>
</protein>
<dbReference type="OrthoDB" id="10439697at2759"/>
<dbReference type="EMBL" id="CP045902">
    <property type="protein sequence ID" value="QQP38231.1"/>
    <property type="molecule type" value="Genomic_DNA"/>
</dbReference>
<dbReference type="AlphaFoldDB" id="A0A7T8JXY4"/>
<keyword evidence="2" id="KW-1185">Reference proteome</keyword>
<gene>
    <name evidence="1" type="ORF">FKW44_018746</name>
</gene>
<accession>A0A7T8JXY4</accession>
<dbReference type="Proteomes" id="UP000595437">
    <property type="component" value="Chromosome 13"/>
</dbReference>
<evidence type="ECO:0000313" key="1">
    <source>
        <dbReference type="EMBL" id="QQP38231.1"/>
    </source>
</evidence>
<organism evidence="1 2">
    <name type="scientific">Caligus rogercresseyi</name>
    <name type="common">Sea louse</name>
    <dbReference type="NCBI Taxonomy" id="217165"/>
    <lineage>
        <taxon>Eukaryota</taxon>
        <taxon>Metazoa</taxon>
        <taxon>Ecdysozoa</taxon>
        <taxon>Arthropoda</taxon>
        <taxon>Crustacea</taxon>
        <taxon>Multicrustacea</taxon>
        <taxon>Hexanauplia</taxon>
        <taxon>Copepoda</taxon>
        <taxon>Siphonostomatoida</taxon>
        <taxon>Caligidae</taxon>
        <taxon>Caligus</taxon>
    </lineage>
</organism>
<reference evidence="2" key="1">
    <citation type="submission" date="2021-01" db="EMBL/GenBank/DDBJ databases">
        <title>Caligus Genome Assembly.</title>
        <authorList>
            <person name="Gallardo-Escarate C."/>
        </authorList>
    </citation>
    <scope>NUCLEOTIDE SEQUENCE [LARGE SCALE GENOMIC DNA]</scope>
</reference>
<proteinExistence type="predicted"/>
<feature type="non-terminal residue" evidence="1">
    <location>
        <position position="1"/>
    </location>
</feature>
<sequence>STVLKDGTNKRIPFDRIIVIKERNGNGEALLRDLIAKADDGQSKKRINFGVFTNDGDR</sequence>
<evidence type="ECO:0000313" key="2">
    <source>
        <dbReference type="Proteomes" id="UP000595437"/>
    </source>
</evidence>